<comment type="pathway">
    <text evidence="2">Protein modification; protein glycosylation.</text>
</comment>
<evidence type="ECO:0000256" key="12">
    <source>
        <dbReference type="RuleBase" id="RU363075"/>
    </source>
</evidence>
<feature type="transmembrane region" description="Helical" evidence="12">
    <location>
        <begin position="175"/>
        <end position="195"/>
    </location>
</feature>
<dbReference type="GO" id="GO:0006487">
    <property type="term" value="P:protein N-linked glycosylation"/>
    <property type="evidence" value="ECO:0007669"/>
    <property type="project" value="TreeGrafter"/>
</dbReference>
<evidence type="ECO:0000256" key="9">
    <source>
        <dbReference type="ARBA" id="ARBA00023136"/>
    </source>
</evidence>
<reference evidence="13" key="1">
    <citation type="submission" date="2023-06" db="EMBL/GenBank/DDBJ databases">
        <title>Genomic analysis of the entomopathogenic nematode Steinernema hermaphroditum.</title>
        <authorList>
            <person name="Schwarz E.M."/>
            <person name="Heppert J.K."/>
            <person name="Baniya A."/>
            <person name="Schwartz H.T."/>
            <person name="Tan C.-H."/>
            <person name="Antoshechkin I."/>
            <person name="Sternberg P.W."/>
            <person name="Goodrich-Blair H."/>
            <person name="Dillman A.R."/>
        </authorList>
    </citation>
    <scope>NUCLEOTIDE SEQUENCE</scope>
    <source>
        <strain evidence="13">PS9179</strain>
        <tissue evidence="13">Whole animal</tissue>
    </source>
</reference>
<dbReference type="GO" id="GO:0052917">
    <property type="term" value="F:dol-P-Man:Man(7)GlcNAc(2)-PP-Dol alpha-1,6-mannosyltransferase activity"/>
    <property type="evidence" value="ECO:0007669"/>
    <property type="project" value="UniProtKB-EC"/>
</dbReference>
<feature type="transmembrane region" description="Helical" evidence="12">
    <location>
        <begin position="134"/>
        <end position="155"/>
    </location>
</feature>
<comment type="caution">
    <text evidence="13">The sequence shown here is derived from an EMBL/GenBank/DDBJ whole genome shotgun (WGS) entry which is preliminary data.</text>
</comment>
<keyword evidence="14" id="KW-1185">Reference proteome</keyword>
<feature type="transmembrane region" description="Helical" evidence="12">
    <location>
        <begin position="283"/>
        <end position="301"/>
    </location>
</feature>
<name>A0AA39HXK6_9BILA</name>
<dbReference type="PANTHER" id="PTHR22760">
    <property type="entry name" value="GLYCOSYLTRANSFERASE"/>
    <property type="match status" value="1"/>
</dbReference>
<evidence type="ECO:0000256" key="3">
    <source>
        <dbReference type="ARBA" id="ARBA00007063"/>
    </source>
</evidence>
<evidence type="ECO:0000256" key="6">
    <source>
        <dbReference type="ARBA" id="ARBA00022692"/>
    </source>
</evidence>
<evidence type="ECO:0000256" key="4">
    <source>
        <dbReference type="ARBA" id="ARBA00022676"/>
    </source>
</evidence>
<comment type="similarity">
    <text evidence="3 12">Belongs to the glycosyltransferase 22 family.</text>
</comment>
<dbReference type="Proteomes" id="UP001175271">
    <property type="component" value="Unassembled WGS sequence"/>
</dbReference>
<keyword evidence="5" id="KW-0808">Transferase</keyword>
<dbReference type="GO" id="GO:0005789">
    <property type="term" value="C:endoplasmic reticulum membrane"/>
    <property type="evidence" value="ECO:0007669"/>
    <property type="project" value="UniProtKB-SubCell"/>
</dbReference>
<keyword evidence="4 12" id="KW-0328">Glycosyltransferase</keyword>
<dbReference type="EMBL" id="JAUCMV010000003">
    <property type="protein sequence ID" value="KAK0412798.1"/>
    <property type="molecule type" value="Genomic_DNA"/>
</dbReference>
<dbReference type="Pfam" id="PF03901">
    <property type="entry name" value="Glyco_transf_22"/>
    <property type="match status" value="1"/>
</dbReference>
<keyword evidence="7 12" id="KW-0256">Endoplasmic reticulum</keyword>
<evidence type="ECO:0000313" key="14">
    <source>
        <dbReference type="Proteomes" id="UP001175271"/>
    </source>
</evidence>
<feature type="transmembrane region" description="Helical" evidence="12">
    <location>
        <begin position="307"/>
        <end position="328"/>
    </location>
</feature>
<feature type="transmembrane region" description="Helical" evidence="12">
    <location>
        <begin position="340"/>
        <end position="360"/>
    </location>
</feature>
<evidence type="ECO:0000256" key="2">
    <source>
        <dbReference type="ARBA" id="ARBA00004922"/>
    </source>
</evidence>
<feature type="transmembrane region" description="Helical" evidence="12">
    <location>
        <begin position="88"/>
        <end position="113"/>
    </location>
</feature>
<accession>A0AA39HXK6</accession>
<evidence type="ECO:0000256" key="7">
    <source>
        <dbReference type="ARBA" id="ARBA00022824"/>
    </source>
</evidence>
<evidence type="ECO:0000256" key="5">
    <source>
        <dbReference type="ARBA" id="ARBA00022679"/>
    </source>
</evidence>
<evidence type="ECO:0000256" key="1">
    <source>
        <dbReference type="ARBA" id="ARBA00004477"/>
    </source>
</evidence>
<proteinExistence type="inferred from homology"/>
<feature type="transmembrane region" description="Helical" evidence="12">
    <location>
        <begin position="6"/>
        <end position="24"/>
    </location>
</feature>
<keyword evidence="6 12" id="KW-0812">Transmembrane</keyword>
<keyword evidence="8 12" id="KW-1133">Transmembrane helix</keyword>
<evidence type="ECO:0000256" key="10">
    <source>
        <dbReference type="ARBA" id="ARBA00044721"/>
    </source>
</evidence>
<feature type="transmembrane region" description="Helical" evidence="12">
    <location>
        <begin position="207"/>
        <end position="226"/>
    </location>
</feature>
<gene>
    <name evidence="13" type="ORF">QR680_006415</name>
</gene>
<feature type="transmembrane region" description="Helical" evidence="12">
    <location>
        <begin position="254"/>
        <end position="276"/>
    </location>
</feature>
<comment type="function">
    <text evidence="10">Mannosyltransferase that operates in the biosynthetic pathway of dolichol-linked oligosaccharides, the glycan precursors employed in protein asparagine (N)-glycosylation. The assembly of dolichol-linked oligosaccharides begins on the cytosolic side of the endoplasmic reticulum membrane and finishes in its lumen. The sequential addition of sugars to dolichol pyrophosphate produces dolichol-linked oligosaccharides containing fourteen sugars, including two GlcNAcs, nine mannoses and three glucoses. Once assembled, the oligosaccharide is transferred from the lipid to nascent proteins by oligosaccharyltransferases. In the lumen of the endoplasmic reticulum, adds the eighth mannose residue in an alpha-1,6 linkage onto Man(7)GlcNAc(2)-PP-dolichol to produce Man(8)GlcNAc(2)-PP-dolichol.</text>
</comment>
<feature type="transmembrane region" description="Helical" evidence="12">
    <location>
        <begin position="62"/>
        <end position="82"/>
    </location>
</feature>
<evidence type="ECO:0000313" key="13">
    <source>
        <dbReference type="EMBL" id="KAK0412798.1"/>
    </source>
</evidence>
<dbReference type="PANTHER" id="PTHR22760:SF1">
    <property type="entry name" value="DOL-P-MAN:MAN(7)GLCNAC(2)-PP-DOL ALPHA-1,6-MANNOSYLTRANSFERASE"/>
    <property type="match status" value="1"/>
</dbReference>
<keyword evidence="9 12" id="KW-0472">Membrane</keyword>
<dbReference type="InterPro" id="IPR005599">
    <property type="entry name" value="GPI_mannosylTrfase"/>
</dbReference>
<protein>
    <recommendedName>
        <fullName evidence="12">Mannosyltransferase</fullName>
        <ecNumber evidence="12">2.4.1.-</ecNumber>
    </recommendedName>
</protein>
<dbReference type="AlphaFoldDB" id="A0AA39HXK6"/>
<evidence type="ECO:0000256" key="11">
    <source>
        <dbReference type="ARBA" id="ARBA00048899"/>
    </source>
</evidence>
<evidence type="ECO:0000256" key="8">
    <source>
        <dbReference type="ARBA" id="ARBA00022989"/>
    </source>
</evidence>
<sequence>MDFIWGTEWCLILALLVHLIMTPFTKVEESFNVQAIHDILYTRTNVTMYDHHQFPGVVPRTFAGPLAISAVVSPLVPFFYAVDAPKYWMLFWSRLALGLGVLLSFCNFARCVGEHLGRDTANFLRLIVASQFHFLFYASRPLPNTFALIAVLWVYQLWFDGNLKKAVSVATVATFLFRFELVLLFGPIFLVEILWKRIGLFSAIGRGLVALAAVLLITVPIDSFFWGRWVWPEGEVIWFNVVENRSHEYGTSPYHYYFLNALPRALGASLLLAPLGLFADRRIWRVVAPVVVFLGLYSFLPHKELRFIIYSFPILNLPAAALCARLWINREKSIFRKLVALAFSAHLLMNLIMTGVLLYASSQNYPGGEALGYLQHMHRFRKNSPIAVHIDAQAAQTGISRFVQVYDAWEYNKSETLTDEEKQRFDYIVVGTAAGESVEDLVQRRFSSSHKLHFKVNSFSSITYKRSSQFPFFWPVLRFKHRIGVLKKLD</sequence>
<comment type="subcellular location">
    <subcellularLocation>
        <location evidence="1 12">Endoplasmic reticulum membrane</location>
        <topology evidence="1 12">Multi-pass membrane protein</topology>
    </subcellularLocation>
</comment>
<organism evidence="13 14">
    <name type="scientific">Steinernema hermaphroditum</name>
    <dbReference type="NCBI Taxonomy" id="289476"/>
    <lineage>
        <taxon>Eukaryota</taxon>
        <taxon>Metazoa</taxon>
        <taxon>Ecdysozoa</taxon>
        <taxon>Nematoda</taxon>
        <taxon>Chromadorea</taxon>
        <taxon>Rhabditida</taxon>
        <taxon>Tylenchina</taxon>
        <taxon>Panagrolaimomorpha</taxon>
        <taxon>Strongyloidoidea</taxon>
        <taxon>Steinernematidae</taxon>
        <taxon>Steinernema</taxon>
    </lineage>
</organism>
<comment type="catalytic activity">
    <reaction evidence="11">
        <text>an alpha-D-Man-(1-&gt;2)-alpha-D-Man-(1-&gt;2)-alpha-D-Man-(1-&gt;3)-[alpha-D-Man-(1-&gt;2)-alpha-D-Man-(1-&gt;3)-alpha-D-Man-(1-&gt;6)]-beta-D-Man-(1-&gt;4)-beta-D-GlcNAc-(1-&gt;4)-alpha-D-GlcNAc-diphospho-di-trans,poly-cis-dolichol + a di-trans,poly-cis-dolichyl beta-D-mannosyl phosphate = an alpha-D-Man-(1-&gt;2)-alpha-D-Man-(1-&gt;2)-alpha-D-Man-(1-&gt;3)-[alpha-D-Man-(1-&gt;2)-alpha-D-Man-(1-&gt;3)-[alpha-D-Man-(1-&gt;6)]-alpha-D-Man-(1-&gt;6)]-beta-D-Man-(1-&gt;4)-beta-D-GlcNAc-(1-&gt;4)-alpha-D-GlcNAc-diphospho-di-trans,poly-cis-dolichol + a di-trans,poly-cis-dolichyl phosphate + H(+)</text>
        <dbReference type="Rhea" id="RHEA:29535"/>
        <dbReference type="Rhea" id="RHEA-COMP:19498"/>
        <dbReference type="Rhea" id="RHEA-COMP:19501"/>
        <dbReference type="Rhea" id="RHEA-COMP:19518"/>
        <dbReference type="Rhea" id="RHEA-COMP:19519"/>
        <dbReference type="ChEBI" id="CHEBI:15378"/>
        <dbReference type="ChEBI" id="CHEBI:57683"/>
        <dbReference type="ChEBI" id="CHEBI:58211"/>
        <dbReference type="ChEBI" id="CHEBI:132517"/>
        <dbReference type="ChEBI" id="CHEBI:132519"/>
        <dbReference type="EC" id="2.4.1.260"/>
    </reaction>
    <physiologicalReaction direction="left-to-right" evidence="11">
        <dbReference type="Rhea" id="RHEA:29536"/>
    </physiologicalReaction>
</comment>
<dbReference type="EC" id="2.4.1.-" evidence="12"/>